<evidence type="ECO:0000313" key="2">
    <source>
        <dbReference type="EMBL" id="MFC3861902.1"/>
    </source>
</evidence>
<feature type="region of interest" description="Disordered" evidence="1">
    <location>
        <begin position="332"/>
        <end position="355"/>
    </location>
</feature>
<gene>
    <name evidence="2" type="ORF">ACFOPQ_14130</name>
</gene>
<comment type="caution">
    <text evidence="2">The sequence shown here is derived from an EMBL/GenBank/DDBJ whole genome shotgun (WGS) entry which is preliminary data.</text>
</comment>
<evidence type="ECO:0000313" key="3">
    <source>
        <dbReference type="Proteomes" id="UP001595748"/>
    </source>
</evidence>
<organism evidence="2 3">
    <name type="scientific">Deinococcus antarcticus</name>
    <dbReference type="NCBI Taxonomy" id="1298767"/>
    <lineage>
        <taxon>Bacteria</taxon>
        <taxon>Thermotogati</taxon>
        <taxon>Deinococcota</taxon>
        <taxon>Deinococci</taxon>
        <taxon>Deinococcales</taxon>
        <taxon>Deinococcaceae</taxon>
        <taxon>Deinococcus</taxon>
    </lineage>
</organism>
<reference evidence="3" key="1">
    <citation type="journal article" date="2019" name="Int. J. Syst. Evol. Microbiol.">
        <title>The Global Catalogue of Microorganisms (GCM) 10K type strain sequencing project: providing services to taxonomists for standard genome sequencing and annotation.</title>
        <authorList>
            <consortium name="The Broad Institute Genomics Platform"/>
            <consortium name="The Broad Institute Genome Sequencing Center for Infectious Disease"/>
            <person name="Wu L."/>
            <person name="Ma J."/>
        </authorList>
    </citation>
    <scope>NUCLEOTIDE SEQUENCE [LARGE SCALE GENOMIC DNA]</scope>
    <source>
        <strain evidence="3">CCTCC AB 2013263</strain>
    </source>
</reference>
<dbReference type="EMBL" id="JBHRZF010000167">
    <property type="protein sequence ID" value="MFC3861902.1"/>
    <property type="molecule type" value="Genomic_DNA"/>
</dbReference>
<keyword evidence="3" id="KW-1185">Reference proteome</keyword>
<sequence length="527" mass="57628">MPKFPSDDELDFFSLLPGGQDEGYYDPEALLEQIGALPQHPEVSWLVVPLPLPAELVPPEAGGDAPLMLLILTPDGSEPALFELAEDPEEAELMVLQVLSEGPPDVPAYRPAALRVPDMQWAFSLGNVLRDSGVQVVHETAPEVLEMVAHSRAQMDAQAASQREQFTAKPFLVGLEPDVVREYVRAFTRFMEAGAWEVLPPDKPLFAAWTDEGGERQSLYATVMGDMGESFGVAFFPDWLTYAEQIENSFDQELVVAATGGMEAVSAGGEDSFAPQDWAYLKELKLVKGRHPQLPSLLRMSLEGTLPPRTPVHVVTGILNVLADRAEKKGTRATSLKGDSGGVQVTYPGKPRDELRPEELTGTVTLTMRGGSHLAPGLTFTVTAPSGELVSKMYAQVSRQIENNRQHQQLWAVLPRQIMRPDPRGEDDRPMLSPLDLLRPQGIRVWSHGQGGTPVVLAQLTRRAGLSDGHGLSIDVQFSPEPTTEFQFAVTGKATGKPDNSRRVQALDEAVNFLKTPFGVQPPDRKK</sequence>
<proteinExistence type="predicted"/>
<dbReference type="RefSeq" id="WP_380079254.1">
    <property type="nucleotide sequence ID" value="NZ_JBHRZF010000167.1"/>
</dbReference>
<protein>
    <submittedName>
        <fullName evidence="2">Uncharacterized protein</fullName>
    </submittedName>
</protein>
<evidence type="ECO:0000256" key="1">
    <source>
        <dbReference type="SAM" id="MobiDB-lite"/>
    </source>
</evidence>
<name>A0ABV8ACH1_9DEIO</name>
<accession>A0ABV8ACH1</accession>
<dbReference type="Proteomes" id="UP001595748">
    <property type="component" value="Unassembled WGS sequence"/>
</dbReference>